<evidence type="ECO:0000256" key="1">
    <source>
        <dbReference type="SAM" id="MobiDB-lite"/>
    </source>
</evidence>
<feature type="compositionally biased region" description="Basic and acidic residues" evidence="1">
    <location>
        <begin position="1147"/>
        <end position="1157"/>
    </location>
</feature>
<name>A0A9P6U9A6_9FUNG</name>
<feature type="compositionally biased region" description="Polar residues" evidence="1">
    <location>
        <begin position="933"/>
        <end position="942"/>
    </location>
</feature>
<feature type="domain" description="CNH" evidence="2">
    <location>
        <begin position="308"/>
        <end position="375"/>
    </location>
</feature>
<feature type="compositionally biased region" description="Low complexity" evidence="1">
    <location>
        <begin position="440"/>
        <end position="451"/>
    </location>
</feature>
<dbReference type="InterPro" id="IPR001180">
    <property type="entry name" value="CNH_dom"/>
</dbReference>
<feature type="region of interest" description="Disordered" evidence="1">
    <location>
        <begin position="542"/>
        <end position="584"/>
    </location>
</feature>
<dbReference type="OrthoDB" id="6415790at2759"/>
<proteinExistence type="predicted"/>
<organism evidence="3 4">
    <name type="scientific">Actinomortierella ambigua</name>
    <dbReference type="NCBI Taxonomy" id="1343610"/>
    <lineage>
        <taxon>Eukaryota</taxon>
        <taxon>Fungi</taxon>
        <taxon>Fungi incertae sedis</taxon>
        <taxon>Mucoromycota</taxon>
        <taxon>Mortierellomycotina</taxon>
        <taxon>Mortierellomycetes</taxon>
        <taxon>Mortierellales</taxon>
        <taxon>Mortierellaceae</taxon>
        <taxon>Actinomortierella</taxon>
    </lineage>
</organism>
<feature type="compositionally biased region" description="Low complexity" evidence="1">
    <location>
        <begin position="974"/>
        <end position="983"/>
    </location>
</feature>
<feature type="compositionally biased region" description="Low complexity" evidence="1">
    <location>
        <begin position="954"/>
        <end position="967"/>
    </location>
</feature>
<feature type="compositionally biased region" description="Pro residues" evidence="1">
    <location>
        <begin position="186"/>
        <end position="195"/>
    </location>
</feature>
<protein>
    <recommendedName>
        <fullName evidence="2">CNH domain-containing protein</fullName>
    </recommendedName>
</protein>
<sequence>MSDQESSLDQDDPFPNTPTDLPDISILSLEDGQDDRLEEAEKALPPTPQPTTARLSMQAPSFSGSGTMPCLVEPRMVAGSSASVSSANSGSSGSRAPSPCPLLPPSSSFPVGAGLIGPQPHQGYAARPTAPPDVVVAPPSPLLPLPVTFDPQQQPHHSALHSAAPPLSSSSAPVPPLSFANTGYDPVPPPPPPVLPTSRLSMAENQDYERPPSYIAQAGNRGSMIIAQTPVEDQMFEVSVLSQPLAPDNAGSVSSSNNSLNTIAHSATGTGNSPSSSPSSSSSSSSSLSSSSLSVPHPFISASPMHDQQYLLLGCMNGLHSIDLTLPAHQRKVRTHIQGVAFKEIQCLEDIGLVVVIAGRNSRVRCYDYESIKKLVEYGHSKQGRGRVVEGGRLGPVKHKIQLRVETALLSSSAREGGAVPPGGPNSSPLGKTSRFLQRASYYAGSSSASGTQHHHLPSAMSPPPPPSQQQSSSSATTTDPAVGSGSSVAGRMPGHRYTTSLDRNLLSPLDAESPPLSATDGAAPPKHKKVRPLSFSALASLAQGKTSRDHSPSTFGSGDGSITGGATTATTLPSSSGASTGVGATATATATGTGTGLGATGLDQGNSNHKGKRFAQVASYLTHAAASSHLVPPVQDRPSDEAMDWAWDFVKLRQTKDVMSLDFHYTPTTVFMTVLSKSGIDILRRPKSARGIARPAFRVSSSSRNGSREGSEGGGSLTCGAGITAAGATTTTAAGGGGSSGGGMATASGTGGGGSSSHSSFDFHRSKQEKSPQDWESFKQFYHPEPPSFMTVVKNSYAVTDIILGKAHQACVINVEDMTVKDLHRHEPAPSMLHGLSKKLGFRFTSSGISMTSSSSSPIQLWHSFEKIPYDVPANVLYPDTVDALYGTSSNSHYEQRQQGRRSSIGGTVADYRHPLLQATYSQQPAFPMPQHANTMGSSSCIPPRQPYHEQDNTSFSSDSSSSTPPSNSPCWQPQQPQQQQQHHYPWAQGPPMHPSPLPPLTSATNATSAPPVAGASTRKARMVTSDQVLNMAFSRPTSKQLFLATRGAQSRIVDLTGKPVSGITIDWGMHVPQKIEFLRAAHEIYVVGFERSRIMIFSLTRAVKVKEITRSGSTWRFESQQQQQQYQQQQQLQQQQVSIMLQGHPEGHAPSEPSRHSLQQLPGSTSFSTPSSPAHHPLSNSQHGHHQNHPLLPSAMVTGTPPNYGSTQQAQQPQQSHHHHHGSSVFKFLARDIDDDSFFFSHGLAKQGATVCKLGLAQFEQDDFDLHGW</sequence>
<feature type="compositionally biased region" description="Low complexity" evidence="1">
    <location>
        <begin position="78"/>
        <end position="97"/>
    </location>
</feature>
<feature type="compositionally biased region" description="Low complexity" evidence="1">
    <location>
        <begin position="1208"/>
        <end position="1217"/>
    </location>
</feature>
<keyword evidence="4" id="KW-1185">Reference proteome</keyword>
<feature type="compositionally biased region" description="Low complexity" evidence="1">
    <location>
        <begin position="1166"/>
        <end position="1175"/>
    </location>
</feature>
<gene>
    <name evidence="3" type="ORF">DFQ27_009964</name>
</gene>
<feature type="region of interest" description="Disordered" evidence="1">
    <location>
        <begin position="735"/>
        <end position="770"/>
    </location>
</feature>
<feature type="compositionally biased region" description="Low complexity" evidence="1">
    <location>
        <begin position="469"/>
        <end position="482"/>
    </location>
</feature>
<evidence type="ECO:0000313" key="3">
    <source>
        <dbReference type="EMBL" id="KAG0266197.1"/>
    </source>
</evidence>
<feature type="region of interest" description="Disordered" evidence="1">
    <location>
        <begin position="412"/>
        <end position="530"/>
    </location>
</feature>
<feature type="region of interest" description="Disordered" evidence="1">
    <location>
        <begin position="695"/>
        <end position="717"/>
    </location>
</feature>
<feature type="region of interest" description="Disordered" evidence="1">
    <location>
        <begin position="927"/>
        <end position="1021"/>
    </location>
</feature>
<evidence type="ECO:0000259" key="2">
    <source>
        <dbReference type="Pfam" id="PF00780"/>
    </source>
</evidence>
<accession>A0A9P6U9A6</accession>
<dbReference type="Proteomes" id="UP000807716">
    <property type="component" value="Unassembled WGS sequence"/>
</dbReference>
<feature type="compositionally biased region" description="Low complexity" evidence="1">
    <location>
        <begin position="145"/>
        <end position="172"/>
    </location>
</feature>
<reference evidence="3" key="1">
    <citation type="journal article" date="2020" name="Fungal Divers.">
        <title>Resolving the Mortierellaceae phylogeny through synthesis of multi-gene phylogenetics and phylogenomics.</title>
        <authorList>
            <person name="Vandepol N."/>
            <person name="Liber J."/>
            <person name="Desiro A."/>
            <person name="Na H."/>
            <person name="Kennedy M."/>
            <person name="Barry K."/>
            <person name="Grigoriev I.V."/>
            <person name="Miller A.N."/>
            <person name="O'Donnell K."/>
            <person name="Stajich J.E."/>
            <person name="Bonito G."/>
        </authorList>
    </citation>
    <scope>NUCLEOTIDE SEQUENCE</scope>
    <source>
        <strain evidence="3">BC1065</strain>
    </source>
</reference>
<evidence type="ECO:0000313" key="4">
    <source>
        <dbReference type="Proteomes" id="UP000807716"/>
    </source>
</evidence>
<feature type="compositionally biased region" description="Polar residues" evidence="1">
    <location>
        <begin position="251"/>
        <end position="272"/>
    </location>
</feature>
<feature type="region of interest" description="Disordered" evidence="1">
    <location>
        <begin position="1"/>
        <end position="199"/>
    </location>
</feature>
<feature type="compositionally biased region" description="Low complexity" evidence="1">
    <location>
        <begin position="273"/>
        <end position="288"/>
    </location>
</feature>
<comment type="caution">
    <text evidence="3">The sequence shown here is derived from an EMBL/GenBank/DDBJ whole genome shotgun (WGS) entry which is preliminary data.</text>
</comment>
<feature type="region of interest" description="Disordered" evidence="1">
    <location>
        <begin position="1145"/>
        <end position="1225"/>
    </location>
</feature>
<feature type="compositionally biased region" description="Low complexity" evidence="1">
    <location>
        <begin position="565"/>
        <end position="584"/>
    </location>
</feature>
<feature type="compositionally biased region" description="Low complexity" evidence="1">
    <location>
        <begin position="125"/>
        <end position="137"/>
    </location>
</feature>
<feature type="compositionally biased region" description="Gly residues" evidence="1">
    <location>
        <begin position="735"/>
        <end position="756"/>
    </location>
</feature>
<dbReference type="Pfam" id="PF00780">
    <property type="entry name" value="CNH"/>
    <property type="match status" value="1"/>
</dbReference>
<feature type="compositionally biased region" description="Acidic residues" evidence="1">
    <location>
        <begin position="1"/>
        <end position="12"/>
    </location>
</feature>
<feature type="region of interest" description="Disordered" evidence="1">
    <location>
        <begin position="247"/>
        <end position="288"/>
    </location>
</feature>
<dbReference type="EMBL" id="JAAAJB010000099">
    <property type="protein sequence ID" value="KAG0266197.1"/>
    <property type="molecule type" value="Genomic_DNA"/>
</dbReference>
<dbReference type="AlphaFoldDB" id="A0A9P6U9A6"/>
<feature type="compositionally biased region" description="Polar residues" evidence="1">
    <location>
        <begin position="50"/>
        <end position="66"/>
    </location>
</feature>